<organism evidence="1 2">
    <name type="scientific">Rahnella sp. (strain Y9602)</name>
    <dbReference type="NCBI Taxonomy" id="2703885"/>
    <lineage>
        <taxon>Bacteria</taxon>
        <taxon>Pseudomonadati</taxon>
        <taxon>Pseudomonadota</taxon>
        <taxon>Gammaproteobacteria</taxon>
        <taxon>Enterobacterales</taxon>
        <taxon>Yersiniaceae</taxon>
        <taxon>Rahnella</taxon>
    </lineage>
</organism>
<dbReference type="AlphaFoldDB" id="A0A0H3FJP4"/>
<reference evidence="2" key="1">
    <citation type="submission" date="2011-01" db="EMBL/GenBank/DDBJ databases">
        <title>Complete sequence of plasmid1 of Rahnella sp. Y9602.</title>
        <authorList>
            <consortium name="US DOE Joint Genome Institute"/>
            <person name="Lucas S."/>
            <person name="Copeland A."/>
            <person name="Lapidus A."/>
            <person name="Cheng J.-F."/>
            <person name="Goodwin L."/>
            <person name="Pitluck S."/>
            <person name="Lu M."/>
            <person name="Detter J.C."/>
            <person name="Han C."/>
            <person name="Tapia R."/>
            <person name="Land M."/>
            <person name="Hauser L."/>
            <person name="Kyrpides N."/>
            <person name="Ivanova N."/>
            <person name="Ovchinnikova G."/>
            <person name="Pagani I."/>
            <person name="Sobecky P.A."/>
            <person name="Martinez R.J."/>
            <person name="Woyke T."/>
        </authorList>
    </citation>
    <scope>NUCLEOTIDE SEQUENCE [LARGE SCALE GENOMIC DNA]</scope>
    <source>
        <strain evidence="2">Y9602</strain>
        <plasmid evidence="2">pRAHAQ01</plasmid>
    </source>
</reference>
<proteinExistence type="predicted"/>
<gene>
    <name evidence="1" type="ordered locus">Rahaq_4976</name>
</gene>
<reference evidence="1 2" key="2">
    <citation type="journal article" date="2012" name="J. Bacteriol.">
        <title>Complete Genome Sequence of Rahnella sp. Strain Y9602, a Gammaproteobacterium Isolate from Metal- and Radionuclide-Contaminated Soil.</title>
        <authorList>
            <person name="Martinez R.J."/>
            <person name="Bruce D."/>
            <person name="Detter C."/>
            <person name="Goodwin L.A."/>
            <person name="Han J."/>
            <person name="Han C.S."/>
            <person name="Held B."/>
            <person name="Land M.L."/>
            <person name="Mikhailova N."/>
            <person name="Nolan M."/>
            <person name="Pennacchio L."/>
            <person name="Pitluck S."/>
            <person name="Tapia R."/>
            <person name="Woyke T."/>
            <person name="Sobecky P.A."/>
        </authorList>
    </citation>
    <scope>NUCLEOTIDE SEQUENCE [LARGE SCALE GENOMIC DNA]</scope>
    <source>
        <strain evidence="1 2">Y9602</strain>
        <plasmid evidence="1 2">pRAHAQ01</plasmid>
    </source>
</reference>
<dbReference type="HOGENOM" id="CLU_1757321_0_0_6"/>
<dbReference type="RefSeq" id="WP_013578232.1">
    <property type="nucleotide sequence ID" value="NC_015062.1"/>
</dbReference>
<accession>A0A0H3FJP4</accession>
<evidence type="ECO:0000313" key="2">
    <source>
        <dbReference type="Proteomes" id="UP000007257"/>
    </source>
</evidence>
<name>A0A0H3FJP4_RAHSY</name>
<geneLocation type="plasmid" evidence="1 2">
    <name>pRAHAQ01</name>
</geneLocation>
<dbReference type="KEGG" id="rah:Rahaq_4976"/>
<dbReference type="EMBL" id="CP002506">
    <property type="protein sequence ID" value="ADW76551.1"/>
    <property type="molecule type" value="Genomic_DNA"/>
</dbReference>
<sequence>MTDTTDIAALREKYELALKDLTERLMECNRLNYCMDEITAFAAFSSTVIDQLEAERQRGDALQAEGDEFRRRLKLERSILEDADKELAALKAKLANPVVLPARFKPEVSKVDVFKGSPVMKLDTTGGWLNRTGAIVAINAAGFTVKGE</sequence>
<protein>
    <submittedName>
        <fullName evidence="1">Uncharacterized protein</fullName>
    </submittedName>
</protein>
<keyword evidence="1" id="KW-0614">Plasmid</keyword>
<dbReference type="Proteomes" id="UP000007257">
    <property type="component" value="Plasmid pRAHAQ01"/>
</dbReference>
<dbReference type="OrthoDB" id="6507161at2"/>
<evidence type="ECO:0000313" key="1">
    <source>
        <dbReference type="EMBL" id="ADW76551.1"/>
    </source>
</evidence>